<dbReference type="GO" id="GO:0005549">
    <property type="term" value="F:odorant binding"/>
    <property type="evidence" value="ECO:0007669"/>
    <property type="project" value="InterPro"/>
</dbReference>
<keyword evidence="5" id="KW-0552">Olfaction</keyword>
<keyword evidence="9" id="KW-0807">Transducer</keyword>
<evidence type="ECO:0000256" key="7">
    <source>
        <dbReference type="ARBA" id="ARBA00023136"/>
    </source>
</evidence>
<evidence type="ECO:0000256" key="11">
    <source>
        <dbReference type="ARBA" id="ARBA00037946"/>
    </source>
</evidence>
<evidence type="ECO:0000256" key="8">
    <source>
        <dbReference type="ARBA" id="ARBA00023170"/>
    </source>
</evidence>
<dbReference type="OrthoDB" id="5846619at2759"/>
<keyword evidence="7 13" id="KW-0472">Membrane</keyword>
<feature type="transmembrane region" description="Helical" evidence="13">
    <location>
        <begin position="651"/>
        <end position="669"/>
    </location>
</feature>
<feature type="transmembrane region" description="Helical" evidence="13">
    <location>
        <begin position="431"/>
        <end position="451"/>
    </location>
</feature>
<comment type="subcellular location">
    <subcellularLocation>
        <location evidence="1">Cell membrane</location>
        <topology evidence="1">Multi-pass membrane protein</topology>
    </subcellularLocation>
</comment>
<evidence type="ECO:0000256" key="4">
    <source>
        <dbReference type="ARBA" id="ARBA00022692"/>
    </source>
</evidence>
<sequence length="774" mass="89756">MELNFDSSVSSFYSIQQRIMHYSSLYPQELPWKRWLHTANFILIFGFFIMVLNLLLLMYIVINIGDMNEVIKGFFLLATCVACALKILSLKFNILELDRLFAHMHDAEFKPLSLEEQRIFLNARQLSRTTRNSYSTVSLCSLVTMLLTQYAIDNTQLPLATYDPFHGERGSFGFRFMYVYHCCALSSACFLNITFDSLCCSIFIFIRGQLDIFALRLQSIGKGLQSEMATDAEMLLQLKRCIHYHKKIVELTADMEAIVYKPISGQIFCSVLVLTANFYSMSQLTDETLLLLKMLIYQNCMLTQIFIICYFAGEITERSYGLPHDLYKSNWVGAHRTNQRLLLMLMQRLDLPLRIKTLNSSHSFDLMLFSSALQLGLWPKFFFMACQLMSEHHEITSTFYKYQVWYFNFLGVWQVPRHATRWQRCLHQLRFCLILSIVAIMLLFFAIRVLANIDQLNVILQVFFMFATEVSCMSKLLSIKLRNRNHARLIEAMHSSCFRPGSKKEALIFRRGAERSIKLRNFYACTSLLAASLILVMQWFVDNNALPLSMYEPCDLLSSGCYYGLYFYQVMSLMPTCWLNIAFDSIAPSLLYFLETQLAMLASHLESLGTAETDEDNLRIARELRNCCVHYAHIFQLKDLVDGFIKVPGSVQMLCSVLVLVSNFYAISIRTKETAFMIMMASYQFVMLLQIFIICYSADEMSYRSAVLSHSLYSADWTTWNRSNRKLALLMMLRFNEPLHMHTLNHSQCFNSTTFSSIVNCSYSYFALLKRVNS</sequence>
<dbReference type="PANTHER" id="PTHR21137">
    <property type="entry name" value="ODORANT RECEPTOR"/>
    <property type="match status" value="1"/>
</dbReference>
<name>A0A484BQW7_DRONA</name>
<keyword evidence="2" id="KW-1003">Cell membrane</keyword>
<keyword evidence="15" id="KW-1185">Reference proteome</keyword>
<proteinExistence type="inferred from homology"/>
<dbReference type="Pfam" id="PF02949">
    <property type="entry name" value="7tm_6"/>
    <property type="match status" value="2"/>
</dbReference>
<evidence type="ECO:0000256" key="5">
    <source>
        <dbReference type="ARBA" id="ARBA00022725"/>
    </source>
</evidence>
<evidence type="ECO:0000313" key="14">
    <source>
        <dbReference type="EMBL" id="TDG50131.1"/>
    </source>
</evidence>
<evidence type="ECO:0000256" key="6">
    <source>
        <dbReference type="ARBA" id="ARBA00022989"/>
    </source>
</evidence>
<accession>A0A484BQW7</accession>
<dbReference type="GO" id="GO:0005886">
    <property type="term" value="C:plasma membrane"/>
    <property type="evidence" value="ECO:0007669"/>
    <property type="project" value="UniProtKB-SubCell"/>
</dbReference>
<evidence type="ECO:0000256" key="12">
    <source>
        <dbReference type="ARBA" id="ARBA00038679"/>
    </source>
</evidence>
<keyword evidence="8" id="KW-0675">Receptor</keyword>
<dbReference type="InterPro" id="IPR004117">
    <property type="entry name" value="7tm6_olfct_rcpt"/>
</dbReference>
<evidence type="ECO:0008006" key="16">
    <source>
        <dbReference type="Google" id="ProtNLM"/>
    </source>
</evidence>
<gene>
    <name evidence="14" type="ORF">AWZ03_003347</name>
</gene>
<evidence type="ECO:0000256" key="10">
    <source>
        <dbReference type="ARBA" id="ARBA00037764"/>
    </source>
</evidence>
<evidence type="ECO:0000313" key="15">
    <source>
        <dbReference type="Proteomes" id="UP000295192"/>
    </source>
</evidence>
<keyword evidence="3" id="KW-0716">Sensory transduction</keyword>
<protein>
    <recommendedName>
        <fullName evidence="16">Odorant receptor</fullName>
    </recommendedName>
</protein>
<organism evidence="14 15">
    <name type="scientific">Drosophila navojoa</name>
    <name type="common">Fruit fly</name>
    <dbReference type="NCBI Taxonomy" id="7232"/>
    <lineage>
        <taxon>Eukaryota</taxon>
        <taxon>Metazoa</taxon>
        <taxon>Ecdysozoa</taxon>
        <taxon>Arthropoda</taxon>
        <taxon>Hexapoda</taxon>
        <taxon>Insecta</taxon>
        <taxon>Pterygota</taxon>
        <taxon>Neoptera</taxon>
        <taxon>Endopterygota</taxon>
        <taxon>Diptera</taxon>
        <taxon>Brachycera</taxon>
        <taxon>Muscomorpha</taxon>
        <taxon>Ephydroidea</taxon>
        <taxon>Drosophilidae</taxon>
        <taxon>Drosophila</taxon>
    </lineage>
</organism>
<comment type="function">
    <text evidence="10">Odorant receptor which mediates acceptance or avoidance behavior, depending on its substrates. The odorant receptor repertoire encodes a large collection of odor stimuli that vary widely in identity, intensity, and duration. May form a complex with Orco to form odorant-sensing units, providing sensitive and prolonged odorant signaling and calcium permeability.</text>
</comment>
<keyword evidence="6 13" id="KW-1133">Transmembrane helix</keyword>
<feature type="transmembrane region" description="Helical" evidence="13">
    <location>
        <begin position="294"/>
        <end position="313"/>
    </location>
</feature>
<dbReference type="GO" id="GO:0007165">
    <property type="term" value="P:signal transduction"/>
    <property type="evidence" value="ECO:0007669"/>
    <property type="project" value="UniProtKB-KW"/>
</dbReference>
<dbReference type="AlphaFoldDB" id="A0A484BQW7"/>
<reference evidence="14 15" key="1">
    <citation type="journal article" date="2019" name="J. Hered.">
        <title>An Improved Genome Assembly for Drosophila navojoa, the Basal Species in the mojavensis Cluster.</title>
        <authorList>
            <person name="Vanderlinde T."/>
            <person name="Dupim E.G."/>
            <person name="Nazario-Yepiz N.O."/>
            <person name="Carvalho A.B."/>
        </authorList>
    </citation>
    <scope>NUCLEOTIDE SEQUENCE [LARGE SCALE GENOMIC DNA]</scope>
    <source>
        <strain evidence="14">Navoj_Jal97</strain>
        <tissue evidence="14">Whole organism</tissue>
    </source>
</reference>
<dbReference type="OMA" id="FIKCQLD"/>
<feature type="transmembrane region" description="Helical" evidence="13">
    <location>
        <begin position="41"/>
        <end position="62"/>
    </location>
</feature>
<comment type="subunit">
    <text evidence="12">Interacts with Orco. Complexes exist early in the endomembrane system in olfactory sensory neurons (OSNs), coupling these complexes to the conserved ciliary trafficking pathway.</text>
</comment>
<feature type="transmembrane region" description="Helical" evidence="13">
    <location>
        <begin position="566"/>
        <end position="594"/>
    </location>
</feature>
<feature type="transmembrane region" description="Helical" evidence="13">
    <location>
        <begin position="263"/>
        <end position="282"/>
    </location>
</feature>
<evidence type="ECO:0000256" key="2">
    <source>
        <dbReference type="ARBA" id="ARBA00022475"/>
    </source>
</evidence>
<comment type="caution">
    <text evidence="14">The sequence shown here is derived from an EMBL/GenBank/DDBJ whole genome shotgun (WGS) entry which is preliminary data.</text>
</comment>
<comment type="similarity">
    <text evidence="11">Belongs to the insect chemoreceptor superfamily. Heteromeric odorant receptor channel (TC 1.A.69) family. Or2a subfamily.</text>
</comment>
<evidence type="ECO:0000256" key="13">
    <source>
        <dbReference type="SAM" id="Phobius"/>
    </source>
</evidence>
<dbReference type="GO" id="GO:0004984">
    <property type="term" value="F:olfactory receptor activity"/>
    <property type="evidence" value="ECO:0007669"/>
    <property type="project" value="InterPro"/>
</dbReference>
<dbReference type="EMBL" id="LSRL02000017">
    <property type="protein sequence ID" value="TDG50131.1"/>
    <property type="molecule type" value="Genomic_DNA"/>
</dbReference>
<keyword evidence="4 13" id="KW-0812">Transmembrane</keyword>
<dbReference type="Proteomes" id="UP000295192">
    <property type="component" value="Unassembled WGS sequence"/>
</dbReference>
<feature type="transmembrane region" description="Helical" evidence="13">
    <location>
        <begin position="675"/>
        <end position="696"/>
    </location>
</feature>
<dbReference type="PANTHER" id="PTHR21137:SF37">
    <property type="entry name" value="ODORANT RECEPTOR 46A, ISOFORM B-RELATED"/>
    <property type="match status" value="1"/>
</dbReference>
<feature type="transmembrane region" description="Helical" evidence="13">
    <location>
        <begin position="178"/>
        <end position="206"/>
    </location>
</feature>
<evidence type="ECO:0000256" key="3">
    <source>
        <dbReference type="ARBA" id="ARBA00022606"/>
    </source>
</evidence>
<evidence type="ECO:0000256" key="1">
    <source>
        <dbReference type="ARBA" id="ARBA00004651"/>
    </source>
</evidence>
<feature type="transmembrane region" description="Helical" evidence="13">
    <location>
        <begin position="134"/>
        <end position="152"/>
    </location>
</feature>
<feature type="transmembrane region" description="Helical" evidence="13">
    <location>
        <begin position="521"/>
        <end position="541"/>
    </location>
</feature>
<evidence type="ECO:0000256" key="9">
    <source>
        <dbReference type="ARBA" id="ARBA00023224"/>
    </source>
</evidence>
<feature type="transmembrane region" description="Helical" evidence="13">
    <location>
        <begin position="74"/>
        <end position="94"/>
    </location>
</feature>
<feature type="transmembrane region" description="Helical" evidence="13">
    <location>
        <begin position="457"/>
        <end position="478"/>
    </location>
</feature>